<dbReference type="EMBL" id="BAAANF010000019">
    <property type="protein sequence ID" value="GAA1703951.1"/>
    <property type="molecule type" value="Genomic_DNA"/>
</dbReference>
<evidence type="ECO:0000313" key="2">
    <source>
        <dbReference type="Proteomes" id="UP001500280"/>
    </source>
</evidence>
<gene>
    <name evidence="1" type="ORF">GCM10009745_59310</name>
</gene>
<dbReference type="Proteomes" id="UP001500280">
    <property type="component" value="Unassembled WGS sequence"/>
</dbReference>
<proteinExistence type="predicted"/>
<keyword evidence="2" id="KW-1185">Reference proteome</keyword>
<sequence>MEPLGDMSGPERAVAAARDPDEYFARVRAESEAAAAADVREREQRRALETRVKLLRLIGLRGLAERLAGRA</sequence>
<evidence type="ECO:0000313" key="1">
    <source>
        <dbReference type="EMBL" id="GAA1703951.1"/>
    </source>
</evidence>
<comment type="caution">
    <text evidence="1">The sequence shown here is derived from an EMBL/GenBank/DDBJ whole genome shotgun (WGS) entry which is preliminary data.</text>
</comment>
<protein>
    <submittedName>
        <fullName evidence="1">Uncharacterized protein</fullName>
    </submittedName>
</protein>
<accession>A0ABN2IF95</accession>
<reference evidence="1 2" key="1">
    <citation type="journal article" date="2019" name="Int. J. Syst. Evol. Microbiol.">
        <title>The Global Catalogue of Microorganisms (GCM) 10K type strain sequencing project: providing services to taxonomists for standard genome sequencing and annotation.</title>
        <authorList>
            <consortium name="The Broad Institute Genomics Platform"/>
            <consortium name="The Broad Institute Genome Sequencing Center for Infectious Disease"/>
            <person name="Wu L."/>
            <person name="Ma J."/>
        </authorList>
    </citation>
    <scope>NUCLEOTIDE SEQUENCE [LARGE SCALE GENOMIC DNA]</scope>
    <source>
        <strain evidence="1 2">JCM 14307</strain>
    </source>
</reference>
<organism evidence="1 2">
    <name type="scientific">Kribbella yunnanensis</name>
    <dbReference type="NCBI Taxonomy" id="190194"/>
    <lineage>
        <taxon>Bacteria</taxon>
        <taxon>Bacillati</taxon>
        <taxon>Actinomycetota</taxon>
        <taxon>Actinomycetes</taxon>
        <taxon>Propionibacteriales</taxon>
        <taxon>Kribbellaceae</taxon>
        <taxon>Kribbella</taxon>
    </lineage>
</organism>
<name>A0ABN2IF95_9ACTN</name>